<dbReference type="InterPro" id="IPR036412">
    <property type="entry name" value="HAD-like_sf"/>
</dbReference>
<dbReference type="FunFam" id="1.10.150.340:FF:000001">
    <property type="entry name" value="Cytosolic 5-nucleotidase 3-like"/>
    <property type="match status" value="1"/>
</dbReference>
<keyword evidence="4" id="KW-0479">Metal-binding</keyword>
<dbReference type="AlphaFoldDB" id="A0A5K3EIV3"/>
<dbReference type="GO" id="GO:0009117">
    <property type="term" value="P:nucleotide metabolic process"/>
    <property type="evidence" value="ECO:0007669"/>
    <property type="project" value="UniProtKB-KW"/>
</dbReference>
<dbReference type="GO" id="GO:0000287">
    <property type="term" value="F:magnesium ion binding"/>
    <property type="evidence" value="ECO:0007669"/>
    <property type="project" value="InterPro"/>
</dbReference>
<dbReference type="SFLD" id="SFLDG01128">
    <property type="entry name" value="C1.4:_5'-Nucleotidase_Like"/>
    <property type="match status" value="1"/>
</dbReference>
<reference evidence="10" key="1">
    <citation type="submission" date="2019-11" db="UniProtKB">
        <authorList>
            <consortium name="WormBaseParasite"/>
        </authorList>
    </citation>
    <scope>IDENTIFICATION</scope>
</reference>
<dbReference type="SFLD" id="SFLDS00003">
    <property type="entry name" value="Haloacid_Dehalogenase"/>
    <property type="match status" value="1"/>
</dbReference>
<keyword evidence="5 9" id="KW-0547">Nucleotide-binding</keyword>
<keyword evidence="8 9" id="KW-0546">Nucleotide metabolism</keyword>
<dbReference type="PANTHER" id="PTHR13045:SF0">
    <property type="entry name" value="7-METHYLGUANOSINE PHOSPHATE-SPECIFIC 5'-NUCLEOTIDASE"/>
    <property type="match status" value="1"/>
</dbReference>
<keyword evidence="9" id="KW-0963">Cytoplasm</keyword>
<dbReference type="Gene3D" id="1.10.150.340">
    <property type="entry name" value="Pyrimidine 5'-nucleotidase (UMPH-1), N-terminal domain"/>
    <property type="match status" value="1"/>
</dbReference>
<dbReference type="InterPro" id="IPR006434">
    <property type="entry name" value="Pyrimidine_nucleotidase_eu"/>
</dbReference>
<keyword evidence="6 9" id="KW-0378">Hydrolase</keyword>
<organism evidence="10">
    <name type="scientific">Mesocestoides corti</name>
    <name type="common">Flatworm</name>
    <dbReference type="NCBI Taxonomy" id="53468"/>
    <lineage>
        <taxon>Eukaryota</taxon>
        <taxon>Metazoa</taxon>
        <taxon>Spiralia</taxon>
        <taxon>Lophotrochozoa</taxon>
        <taxon>Platyhelminthes</taxon>
        <taxon>Cestoda</taxon>
        <taxon>Eucestoda</taxon>
        <taxon>Cyclophyllidea</taxon>
        <taxon>Mesocestoididae</taxon>
        <taxon>Mesocestoides</taxon>
    </lineage>
</organism>
<name>A0A5K3EIV3_MESCO</name>
<dbReference type="PANTHER" id="PTHR13045">
    <property type="entry name" value="5'-NUCLEOTIDASE"/>
    <property type="match status" value="1"/>
</dbReference>
<comment type="subcellular location">
    <subcellularLocation>
        <location evidence="9">Cytoplasm</location>
    </subcellularLocation>
</comment>
<sequence>MLSSPCSLNGVSAMHDYNVLTVVESLFSSKSGTSSSVHIKNPGIVRLKLIRMTKLGKDNLQIISDFDWTMSKFLHNGELNPTCHGIFEQDPEMTTEARSKLRMLRQTYVPVEFDQNIPNSSKIPFMLEWWDLSHQVIVGSNVHKDSLLTTVQNCNLRLRDRVPEFMSILHMHNIPMLVFSAGLGDVIEMILERYDMRYDNVKVISNFMNFDKNGLLVCFRSPCIHTFNKSFASVALSDDLHKNVSKRRCVILMGDSSYDPHMADGLVEEGLDSDTDEATSPTILRIGFLNSKVETLLDKYMEIYDIVLTNDSSFDIPFEIVKCITKSGKYGAT</sequence>
<dbReference type="Pfam" id="PF05822">
    <property type="entry name" value="UMPH-1"/>
    <property type="match status" value="1"/>
</dbReference>
<comment type="catalytic activity">
    <reaction evidence="1 9">
        <text>a ribonucleoside 5'-phosphate + H2O = a ribonucleoside + phosphate</text>
        <dbReference type="Rhea" id="RHEA:12484"/>
        <dbReference type="ChEBI" id="CHEBI:15377"/>
        <dbReference type="ChEBI" id="CHEBI:18254"/>
        <dbReference type="ChEBI" id="CHEBI:43474"/>
        <dbReference type="ChEBI" id="CHEBI:58043"/>
        <dbReference type="EC" id="3.1.3.5"/>
    </reaction>
</comment>
<evidence type="ECO:0000256" key="5">
    <source>
        <dbReference type="ARBA" id="ARBA00022741"/>
    </source>
</evidence>
<proteinExistence type="inferred from homology"/>
<dbReference type="Gene3D" id="3.40.50.1000">
    <property type="entry name" value="HAD superfamily/HAD-like"/>
    <property type="match status" value="1"/>
</dbReference>
<evidence type="ECO:0000313" key="10">
    <source>
        <dbReference type="WBParaSite" id="MCU_000893-RB"/>
    </source>
</evidence>
<evidence type="ECO:0000256" key="9">
    <source>
        <dbReference type="RuleBase" id="RU361276"/>
    </source>
</evidence>
<evidence type="ECO:0000256" key="1">
    <source>
        <dbReference type="ARBA" id="ARBA00000815"/>
    </source>
</evidence>
<dbReference type="GO" id="GO:0005737">
    <property type="term" value="C:cytoplasm"/>
    <property type="evidence" value="ECO:0007669"/>
    <property type="project" value="UniProtKB-SubCell"/>
</dbReference>
<evidence type="ECO:0000256" key="6">
    <source>
        <dbReference type="ARBA" id="ARBA00022801"/>
    </source>
</evidence>
<evidence type="ECO:0000256" key="4">
    <source>
        <dbReference type="ARBA" id="ARBA00022723"/>
    </source>
</evidence>
<dbReference type="NCBIfam" id="TIGR01544">
    <property type="entry name" value="HAD-SF-IE"/>
    <property type="match status" value="1"/>
</dbReference>
<evidence type="ECO:0000256" key="2">
    <source>
        <dbReference type="ARBA" id="ARBA00008389"/>
    </source>
</evidence>
<evidence type="ECO:0000256" key="8">
    <source>
        <dbReference type="ARBA" id="ARBA00023080"/>
    </source>
</evidence>
<dbReference type="InterPro" id="IPR023214">
    <property type="entry name" value="HAD_sf"/>
</dbReference>
<comment type="similarity">
    <text evidence="2 9">Belongs to the pyrimidine 5'-nucleotidase family.</text>
</comment>
<dbReference type="GO" id="GO:0008253">
    <property type="term" value="F:5'-nucleotidase activity"/>
    <property type="evidence" value="ECO:0007669"/>
    <property type="project" value="UniProtKB-EC"/>
</dbReference>
<protein>
    <recommendedName>
        <fullName evidence="3 9">5'-nucleotidase</fullName>
        <ecNumber evidence="3 9">3.1.3.5</ecNumber>
    </recommendedName>
</protein>
<dbReference type="WBParaSite" id="MCU_000893-RB">
    <property type="protein sequence ID" value="MCU_000893-RB"/>
    <property type="gene ID" value="MCU_000893"/>
</dbReference>
<dbReference type="EC" id="3.1.3.5" evidence="3 9"/>
<keyword evidence="7" id="KW-0460">Magnesium</keyword>
<accession>A0A5K3EIV3</accession>
<evidence type="ECO:0000256" key="3">
    <source>
        <dbReference type="ARBA" id="ARBA00012643"/>
    </source>
</evidence>
<evidence type="ECO:0000256" key="7">
    <source>
        <dbReference type="ARBA" id="ARBA00022842"/>
    </source>
</evidence>
<dbReference type="SUPFAM" id="SSF56784">
    <property type="entry name" value="HAD-like"/>
    <property type="match status" value="1"/>
</dbReference>
<dbReference type="GO" id="GO:0000166">
    <property type="term" value="F:nucleotide binding"/>
    <property type="evidence" value="ECO:0007669"/>
    <property type="project" value="UniProtKB-KW"/>
</dbReference>